<feature type="non-terminal residue" evidence="2">
    <location>
        <position position="1"/>
    </location>
</feature>
<protein>
    <recommendedName>
        <fullName evidence="3">Amidohydrolase-related domain-containing protein</fullName>
    </recommendedName>
</protein>
<sequence length="232" mass="26068">LDSATSIATVLENATHRSRIPVYTSGCVTKNREGKELAEIEGMRGLGVKMLTDDGDTTHDPAVLLRAMQYATEFGMFFASHCEVPELAGPRALNEGVMSYRLHKGLAGVRRGNHHRPRHPAGPGGGRARAHSARIEQARYGNHPRVESARRREGDGRSGPAPPAVHRRAHRRLRHQLQDEPAAAHAGRLRRAARGAHRRRVRYYCHRPRTPHAVRESPGFHQRAQRHHRPRY</sequence>
<dbReference type="SUPFAM" id="SSF51556">
    <property type="entry name" value="Metallo-dependent hydrolases"/>
    <property type="match status" value="1"/>
</dbReference>
<gene>
    <name evidence="2" type="ORF">Tci_874178</name>
</gene>
<organism evidence="2">
    <name type="scientific">Tanacetum cinerariifolium</name>
    <name type="common">Dalmatian daisy</name>
    <name type="synonym">Chrysanthemum cinerariifolium</name>
    <dbReference type="NCBI Taxonomy" id="118510"/>
    <lineage>
        <taxon>Eukaryota</taxon>
        <taxon>Viridiplantae</taxon>
        <taxon>Streptophyta</taxon>
        <taxon>Embryophyta</taxon>
        <taxon>Tracheophyta</taxon>
        <taxon>Spermatophyta</taxon>
        <taxon>Magnoliopsida</taxon>
        <taxon>eudicotyledons</taxon>
        <taxon>Gunneridae</taxon>
        <taxon>Pentapetalae</taxon>
        <taxon>asterids</taxon>
        <taxon>campanulids</taxon>
        <taxon>Asterales</taxon>
        <taxon>Asteraceae</taxon>
        <taxon>Asteroideae</taxon>
        <taxon>Anthemideae</taxon>
        <taxon>Anthemidinae</taxon>
        <taxon>Tanacetum</taxon>
    </lineage>
</organism>
<feature type="region of interest" description="Disordered" evidence="1">
    <location>
        <begin position="209"/>
        <end position="232"/>
    </location>
</feature>
<reference evidence="2" key="1">
    <citation type="journal article" date="2019" name="Sci. Rep.">
        <title>Draft genome of Tanacetum cinerariifolium, the natural source of mosquito coil.</title>
        <authorList>
            <person name="Yamashiro T."/>
            <person name="Shiraishi A."/>
            <person name="Satake H."/>
            <person name="Nakayama K."/>
        </authorList>
    </citation>
    <scope>NUCLEOTIDE SEQUENCE</scope>
</reference>
<dbReference type="EMBL" id="BKCJ011196481">
    <property type="protein sequence ID" value="GFD02209.1"/>
    <property type="molecule type" value="Genomic_DNA"/>
</dbReference>
<feature type="non-terminal residue" evidence="2">
    <location>
        <position position="232"/>
    </location>
</feature>
<evidence type="ECO:0000256" key="1">
    <source>
        <dbReference type="SAM" id="MobiDB-lite"/>
    </source>
</evidence>
<comment type="caution">
    <text evidence="2">The sequence shown here is derived from an EMBL/GenBank/DDBJ whole genome shotgun (WGS) entry which is preliminary data.</text>
</comment>
<evidence type="ECO:0000313" key="2">
    <source>
        <dbReference type="EMBL" id="GFD02209.1"/>
    </source>
</evidence>
<dbReference type="InterPro" id="IPR032466">
    <property type="entry name" value="Metal_Hydrolase"/>
</dbReference>
<accession>A0A699SYV2</accession>
<dbReference type="Gene3D" id="3.20.20.140">
    <property type="entry name" value="Metal-dependent hydrolases"/>
    <property type="match status" value="1"/>
</dbReference>
<dbReference type="AlphaFoldDB" id="A0A699SYV2"/>
<evidence type="ECO:0008006" key="3">
    <source>
        <dbReference type="Google" id="ProtNLM"/>
    </source>
</evidence>
<proteinExistence type="predicted"/>
<feature type="compositionally biased region" description="Basic residues" evidence="1">
    <location>
        <begin position="187"/>
        <end position="197"/>
    </location>
</feature>
<name>A0A699SYV2_TANCI</name>
<feature type="compositionally biased region" description="Basic residues" evidence="1">
    <location>
        <begin position="165"/>
        <end position="175"/>
    </location>
</feature>
<feature type="compositionally biased region" description="Basic residues" evidence="1">
    <location>
        <begin position="223"/>
        <end position="232"/>
    </location>
</feature>
<feature type="compositionally biased region" description="Basic and acidic residues" evidence="1">
    <location>
        <begin position="144"/>
        <end position="156"/>
    </location>
</feature>
<feature type="region of interest" description="Disordered" evidence="1">
    <location>
        <begin position="108"/>
        <end position="197"/>
    </location>
</feature>